<gene>
    <name evidence="1" type="ORF">P8935_05090</name>
</gene>
<reference evidence="1" key="1">
    <citation type="submission" date="2023-03" db="EMBL/GenBank/DDBJ databases">
        <title>Edaphobacter sp.</title>
        <authorList>
            <person name="Huber K.J."/>
            <person name="Papendorf J."/>
            <person name="Pilke C."/>
            <person name="Bunk B."/>
            <person name="Sproeer C."/>
            <person name="Pester M."/>
        </authorList>
    </citation>
    <scope>NUCLEOTIDE SEQUENCE</scope>
    <source>
        <strain evidence="1">DSM 110680</strain>
    </source>
</reference>
<evidence type="ECO:0000313" key="1">
    <source>
        <dbReference type="EMBL" id="XBH18687.1"/>
    </source>
</evidence>
<organism evidence="1">
    <name type="scientific">Telmatobacter sp. DSM 110680</name>
    <dbReference type="NCBI Taxonomy" id="3036704"/>
    <lineage>
        <taxon>Bacteria</taxon>
        <taxon>Pseudomonadati</taxon>
        <taxon>Acidobacteriota</taxon>
        <taxon>Terriglobia</taxon>
        <taxon>Terriglobales</taxon>
        <taxon>Acidobacteriaceae</taxon>
        <taxon>Telmatobacter</taxon>
    </lineage>
</organism>
<sequence length="46" mass="5164">MDYAKRHFRRSLSANLMAGMVNVSTSHLVRHRLTDLAGIVILDLIA</sequence>
<accession>A0AAU7DN12</accession>
<dbReference type="EMBL" id="CP121196">
    <property type="protein sequence ID" value="XBH18687.1"/>
    <property type="molecule type" value="Genomic_DNA"/>
</dbReference>
<name>A0AAU7DN12_9BACT</name>
<protein>
    <submittedName>
        <fullName evidence="1">Uncharacterized protein</fullName>
    </submittedName>
</protein>
<proteinExistence type="predicted"/>
<dbReference type="RefSeq" id="WP_348263913.1">
    <property type="nucleotide sequence ID" value="NZ_CP121196.1"/>
</dbReference>
<dbReference type="AlphaFoldDB" id="A0AAU7DN12"/>